<gene>
    <name evidence="1" type="ORF">RPERSI_LOCUS36092</name>
</gene>
<dbReference type="Proteomes" id="UP000789920">
    <property type="component" value="Unassembled WGS sequence"/>
</dbReference>
<protein>
    <submittedName>
        <fullName evidence="1">32623_t:CDS:1</fullName>
    </submittedName>
</protein>
<feature type="non-terminal residue" evidence="1">
    <location>
        <position position="120"/>
    </location>
</feature>
<comment type="caution">
    <text evidence="1">The sequence shown here is derived from an EMBL/GenBank/DDBJ whole genome shotgun (WGS) entry which is preliminary data.</text>
</comment>
<feature type="non-terminal residue" evidence="1">
    <location>
        <position position="1"/>
    </location>
</feature>
<organism evidence="1 2">
    <name type="scientific">Racocetra persica</name>
    <dbReference type="NCBI Taxonomy" id="160502"/>
    <lineage>
        <taxon>Eukaryota</taxon>
        <taxon>Fungi</taxon>
        <taxon>Fungi incertae sedis</taxon>
        <taxon>Mucoromycota</taxon>
        <taxon>Glomeromycotina</taxon>
        <taxon>Glomeromycetes</taxon>
        <taxon>Diversisporales</taxon>
        <taxon>Gigasporaceae</taxon>
        <taxon>Racocetra</taxon>
    </lineage>
</organism>
<sequence length="120" mass="13489">FRSQTALKQTQDSKSACETEFWDLQTERASEPSLLIYEINNSERNPLIGHNTSERVAQHCIIPTPTGPTKFNMTFVSSLLASSGALLFAGTVWYITSNAKYELFIWHPTLMALTLLMATF</sequence>
<dbReference type="EMBL" id="CAJVQC010170747">
    <property type="protein sequence ID" value="CAG8850432.1"/>
    <property type="molecule type" value="Genomic_DNA"/>
</dbReference>
<keyword evidence="2" id="KW-1185">Reference proteome</keyword>
<evidence type="ECO:0000313" key="1">
    <source>
        <dbReference type="EMBL" id="CAG8850432.1"/>
    </source>
</evidence>
<proteinExistence type="predicted"/>
<name>A0ACA9SYI3_9GLOM</name>
<reference evidence="1" key="1">
    <citation type="submission" date="2021-06" db="EMBL/GenBank/DDBJ databases">
        <authorList>
            <person name="Kallberg Y."/>
            <person name="Tangrot J."/>
            <person name="Rosling A."/>
        </authorList>
    </citation>
    <scope>NUCLEOTIDE SEQUENCE</scope>
    <source>
        <strain evidence="1">MA461A</strain>
    </source>
</reference>
<accession>A0ACA9SYI3</accession>
<evidence type="ECO:0000313" key="2">
    <source>
        <dbReference type="Proteomes" id="UP000789920"/>
    </source>
</evidence>